<evidence type="ECO:0000256" key="1">
    <source>
        <dbReference type="SAM" id="MobiDB-lite"/>
    </source>
</evidence>
<feature type="compositionally biased region" description="Low complexity" evidence="1">
    <location>
        <begin position="186"/>
        <end position="200"/>
    </location>
</feature>
<evidence type="ECO:0000313" key="3">
    <source>
        <dbReference type="Proteomes" id="UP001515480"/>
    </source>
</evidence>
<organism evidence="2 3">
    <name type="scientific">Prymnesium parvum</name>
    <name type="common">Toxic golden alga</name>
    <dbReference type="NCBI Taxonomy" id="97485"/>
    <lineage>
        <taxon>Eukaryota</taxon>
        <taxon>Haptista</taxon>
        <taxon>Haptophyta</taxon>
        <taxon>Prymnesiophyceae</taxon>
        <taxon>Prymnesiales</taxon>
        <taxon>Prymnesiaceae</taxon>
        <taxon>Prymnesium</taxon>
    </lineage>
</organism>
<feature type="region of interest" description="Disordered" evidence="1">
    <location>
        <begin position="169"/>
        <end position="200"/>
    </location>
</feature>
<evidence type="ECO:0000313" key="2">
    <source>
        <dbReference type="EMBL" id="KAL1524651.1"/>
    </source>
</evidence>
<gene>
    <name evidence="2" type="ORF">AB1Y20_019538</name>
</gene>
<feature type="compositionally biased region" description="Low complexity" evidence="1">
    <location>
        <begin position="86"/>
        <end position="95"/>
    </location>
</feature>
<protein>
    <submittedName>
        <fullName evidence="2">Uncharacterized protein</fullName>
    </submittedName>
</protein>
<keyword evidence="3" id="KW-1185">Reference proteome</keyword>
<name>A0AB34JUM5_PRYPA</name>
<dbReference type="Proteomes" id="UP001515480">
    <property type="component" value="Unassembled WGS sequence"/>
</dbReference>
<feature type="region of interest" description="Disordered" evidence="1">
    <location>
        <begin position="86"/>
        <end position="139"/>
    </location>
</feature>
<dbReference type="EMBL" id="JBGBPQ010000005">
    <property type="protein sequence ID" value="KAL1524651.1"/>
    <property type="molecule type" value="Genomic_DNA"/>
</dbReference>
<sequence>MASAAAETSRVDASRNTTVALPHVSPETVAQEALLCADSMAPAPPTRAPPAATAVACRRPTPTAAPTAPCVTFATRLARARPRPRCAPGACAHPPSQTPTAIPRGRRCSEAPPPRPNRLASRRPTVAARRDNRARPAARASFSAVRPLLARTRGTAGGHHAVALPRVPRGAHDLLQPPVNAPPPSRALCLSPSLLRRLSS</sequence>
<proteinExistence type="predicted"/>
<dbReference type="AlphaFoldDB" id="A0AB34JUM5"/>
<comment type="caution">
    <text evidence="2">The sequence shown here is derived from an EMBL/GenBank/DDBJ whole genome shotgun (WGS) entry which is preliminary data.</text>
</comment>
<accession>A0AB34JUM5</accession>
<reference evidence="2 3" key="1">
    <citation type="journal article" date="2024" name="Science">
        <title>Giant polyketide synthase enzymes in the biosynthesis of giant marine polyether toxins.</title>
        <authorList>
            <person name="Fallon T.R."/>
            <person name="Shende V.V."/>
            <person name="Wierzbicki I.H."/>
            <person name="Pendleton A.L."/>
            <person name="Watervoot N.F."/>
            <person name="Auber R.P."/>
            <person name="Gonzalez D.J."/>
            <person name="Wisecaver J.H."/>
            <person name="Moore B.S."/>
        </authorList>
    </citation>
    <scope>NUCLEOTIDE SEQUENCE [LARGE SCALE GENOMIC DNA]</scope>
    <source>
        <strain evidence="2 3">12B1</strain>
    </source>
</reference>